<sequence>MPDTETAVVTTVGCSVLGLVLAGPVGAVLGGGLAVAALQSELRSFSKGRLHIAQVSLPQDGVVRHSGVTYFTMHLVDEQGRRWQVLRRYTDFDEFHKAVHNRDIHAYFPGKTWLPCHGPQLEERRRYLEAWVRDVFRALLSACPRGCCFTRIGIPSSLELEFEDFLHRGMGQVTGPMAAPAASAPASVGTAATAAAGFLIQVPPGVVPGQTLTVKSPDGTSFQITVPEGCAAGSTLQVSTPSPANPSSAATACPVSAPQVGGSSSGGKIFLSISVPPNISAGQKIAVKVPDGRELTLMVPANLQHREDLQLEFDVAAGQLKPVALPEASEATSSEEVFQIQVPCGVHSGQMVNIQVPDGRQLPLIIPPGKQPGDDLLLCLDATRSRLLLAKS</sequence>
<dbReference type="InterPro" id="IPR001683">
    <property type="entry name" value="PX_dom"/>
</dbReference>
<protein>
    <submittedName>
        <fullName evidence="3">Sorting nexin-22</fullName>
    </submittedName>
</protein>
<dbReference type="Proteomes" id="UP001642464">
    <property type="component" value="Unassembled WGS sequence"/>
</dbReference>
<dbReference type="SUPFAM" id="SSF64268">
    <property type="entry name" value="PX domain"/>
    <property type="match status" value="1"/>
</dbReference>
<organism evidence="3 4">
    <name type="scientific">Durusdinium trenchii</name>
    <dbReference type="NCBI Taxonomy" id="1381693"/>
    <lineage>
        <taxon>Eukaryota</taxon>
        <taxon>Sar</taxon>
        <taxon>Alveolata</taxon>
        <taxon>Dinophyceae</taxon>
        <taxon>Suessiales</taxon>
        <taxon>Symbiodiniaceae</taxon>
        <taxon>Durusdinium</taxon>
    </lineage>
</organism>
<evidence type="ECO:0000259" key="2">
    <source>
        <dbReference type="PROSITE" id="PS50195"/>
    </source>
</evidence>
<dbReference type="CDD" id="cd06093">
    <property type="entry name" value="PX_domain"/>
    <property type="match status" value="1"/>
</dbReference>
<accession>A0ABP0MV13</accession>
<comment type="caution">
    <text evidence="3">The sequence shown here is derived from an EMBL/GenBank/DDBJ whole genome shotgun (WGS) entry which is preliminary data.</text>
</comment>
<feature type="transmembrane region" description="Helical" evidence="1">
    <location>
        <begin position="16"/>
        <end position="38"/>
    </location>
</feature>
<proteinExistence type="predicted"/>
<keyword evidence="1" id="KW-0472">Membrane</keyword>
<evidence type="ECO:0000256" key="1">
    <source>
        <dbReference type="SAM" id="Phobius"/>
    </source>
</evidence>
<evidence type="ECO:0000313" key="3">
    <source>
        <dbReference type="EMBL" id="CAK9055336.1"/>
    </source>
</evidence>
<keyword evidence="1" id="KW-1133">Transmembrane helix</keyword>
<evidence type="ECO:0000313" key="4">
    <source>
        <dbReference type="Proteomes" id="UP001642464"/>
    </source>
</evidence>
<dbReference type="Gene3D" id="3.30.1520.10">
    <property type="entry name" value="Phox-like domain"/>
    <property type="match status" value="1"/>
</dbReference>
<dbReference type="EMBL" id="CAXAMM010024447">
    <property type="protein sequence ID" value="CAK9055336.1"/>
    <property type="molecule type" value="Genomic_DNA"/>
</dbReference>
<keyword evidence="4" id="KW-1185">Reference proteome</keyword>
<dbReference type="InterPro" id="IPR036871">
    <property type="entry name" value="PX_dom_sf"/>
</dbReference>
<dbReference type="Pfam" id="PF00787">
    <property type="entry name" value="PX"/>
    <property type="match status" value="1"/>
</dbReference>
<dbReference type="PROSITE" id="PS50195">
    <property type="entry name" value="PX"/>
    <property type="match status" value="1"/>
</dbReference>
<reference evidence="3 4" key="1">
    <citation type="submission" date="2024-02" db="EMBL/GenBank/DDBJ databases">
        <authorList>
            <person name="Chen Y."/>
            <person name="Shah S."/>
            <person name="Dougan E. K."/>
            <person name="Thang M."/>
            <person name="Chan C."/>
        </authorList>
    </citation>
    <scope>NUCLEOTIDE SEQUENCE [LARGE SCALE GENOMIC DNA]</scope>
</reference>
<name>A0ABP0MV13_9DINO</name>
<feature type="domain" description="PX" evidence="2">
    <location>
        <begin position="48"/>
        <end position="169"/>
    </location>
</feature>
<keyword evidence="1" id="KW-0812">Transmembrane</keyword>
<gene>
    <name evidence="3" type="ORF">SCF082_LOCUS29938</name>
</gene>